<protein>
    <submittedName>
        <fullName evidence="1">Uncharacterized protein</fullName>
    </submittedName>
</protein>
<dbReference type="AlphaFoldDB" id="W2SPD7"/>
<evidence type="ECO:0000313" key="2">
    <source>
        <dbReference type="Proteomes" id="UP000053676"/>
    </source>
</evidence>
<keyword evidence="2" id="KW-1185">Reference proteome</keyword>
<sequence length="96" mass="10923">MILLRPACPVHCLLRQSEDHDNVLFASALWMRIVQMLSMWSQVKYLPLQALQGPNENSRGAIFAQITSYPDHTLLVRSAIVHKYCGRTPNPLLFCS</sequence>
<dbReference type="KEGG" id="nai:NECAME_19295"/>
<organism evidence="1 2">
    <name type="scientific">Necator americanus</name>
    <name type="common">Human hookworm</name>
    <dbReference type="NCBI Taxonomy" id="51031"/>
    <lineage>
        <taxon>Eukaryota</taxon>
        <taxon>Metazoa</taxon>
        <taxon>Ecdysozoa</taxon>
        <taxon>Nematoda</taxon>
        <taxon>Chromadorea</taxon>
        <taxon>Rhabditida</taxon>
        <taxon>Rhabditina</taxon>
        <taxon>Rhabditomorpha</taxon>
        <taxon>Strongyloidea</taxon>
        <taxon>Ancylostomatidae</taxon>
        <taxon>Bunostominae</taxon>
        <taxon>Necator</taxon>
    </lineage>
</organism>
<evidence type="ECO:0000313" key="1">
    <source>
        <dbReference type="EMBL" id="ETN71510.1"/>
    </source>
</evidence>
<proteinExistence type="predicted"/>
<dbReference type="Proteomes" id="UP000053676">
    <property type="component" value="Unassembled WGS sequence"/>
</dbReference>
<reference evidence="2" key="1">
    <citation type="journal article" date="2014" name="Nat. Genet.">
        <title>Genome of the human hookworm Necator americanus.</title>
        <authorList>
            <person name="Tang Y.T."/>
            <person name="Gao X."/>
            <person name="Rosa B.A."/>
            <person name="Abubucker S."/>
            <person name="Hallsworth-Pepin K."/>
            <person name="Martin J."/>
            <person name="Tyagi R."/>
            <person name="Heizer E."/>
            <person name="Zhang X."/>
            <person name="Bhonagiri-Palsikar V."/>
            <person name="Minx P."/>
            <person name="Warren W.C."/>
            <person name="Wang Q."/>
            <person name="Zhan B."/>
            <person name="Hotez P.J."/>
            <person name="Sternberg P.W."/>
            <person name="Dougall A."/>
            <person name="Gaze S.T."/>
            <person name="Mulvenna J."/>
            <person name="Sotillo J."/>
            <person name="Ranganathan S."/>
            <person name="Rabelo E.M."/>
            <person name="Wilson R.K."/>
            <person name="Felgner P.L."/>
            <person name="Bethony J."/>
            <person name="Hawdon J.M."/>
            <person name="Gasser R.B."/>
            <person name="Loukas A."/>
            <person name="Mitreva M."/>
        </authorList>
    </citation>
    <scope>NUCLEOTIDE SEQUENCE [LARGE SCALE GENOMIC DNA]</scope>
</reference>
<accession>W2SPD7</accession>
<gene>
    <name evidence="1" type="ORF">NECAME_19295</name>
</gene>
<name>W2SPD7_NECAM</name>
<dbReference type="EMBL" id="KI667966">
    <property type="protein sequence ID" value="ETN71510.1"/>
    <property type="molecule type" value="Genomic_DNA"/>
</dbReference>